<gene>
    <name evidence="2" type="ORF">UFOPK3720_00641</name>
</gene>
<dbReference type="AlphaFoldDB" id="A0A6J7IH44"/>
<evidence type="ECO:0000313" key="2">
    <source>
        <dbReference type="EMBL" id="CAB4929477.1"/>
    </source>
</evidence>
<name>A0A6J7IH44_9ZZZZ</name>
<sequence>MPETSTPPSSLSSASDSTTVRWPSGQRQIGSGVPQNLLRDRAQSTLLFSQSPNLPDLIVPGNQLVSSFCSMSWSLIAVVRMYHEGCA</sequence>
<feature type="region of interest" description="Disordered" evidence="1">
    <location>
        <begin position="1"/>
        <end position="35"/>
    </location>
</feature>
<evidence type="ECO:0000256" key="1">
    <source>
        <dbReference type="SAM" id="MobiDB-lite"/>
    </source>
</evidence>
<accession>A0A6J7IH44</accession>
<organism evidence="2">
    <name type="scientific">freshwater metagenome</name>
    <dbReference type="NCBI Taxonomy" id="449393"/>
    <lineage>
        <taxon>unclassified sequences</taxon>
        <taxon>metagenomes</taxon>
        <taxon>ecological metagenomes</taxon>
    </lineage>
</organism>
<feature type="compositionally biased region" description="Low complexity" evidence="1">
    <location>
        <begin position="1"/>
        <end position="19"/>
    </location>
</feature>
<reference evidence="2" key="1">
    <citation type="submission" date="2020-05" db="EMBL/GenBank/DDBJ databases">
        <authorList>
            <person name="Chiriac C."/>
            <person name="Salcher M."/>
            <person name="Ghai R."/>
            <person name="Kavagutti S V."/>
        </authorList>
    </citation>
    <scope>NUCLEOTIDE SEQUENCE</scope>
</reference>
<protein>
    <submittedName>
        <fullName evidence="2">Unannotated protein</fullName>
    </submittedName>
</protein>
<dbReference type="EMBL" id="CAFBNB010000098">
    <property type="protein sequence ID" value="CAB4929477.1"/>
    <property type="molecule type" value="Genomic_DNA"/>
</dbReference>
<proteinExistence type="predicted"/>